<evidence type="ECO:0000256" key="1">
    <source>
        <dbReference type="SAM" id="MobiDB-lite"/>
    </source>
</evidence>
<evidence type="ECO:0000313" key="2">
    <source>
        <dbReference type="EMBL" id="SHI50113.1"/>
    </source>
</evidence>
<dbReference type="Proteomes" id="UP000183982">
    <property type="component" value="Unassembled WGS sequence"/>
</dbReference>
<name>A0A1M6BNI6_9RHOB</name>
<dbReference type="AlphaFoldDB" id="A0A1M6BNI6"/>
<proteinExistence type="predicted"/>
<evidence type="ECO:0000313" key="3">
    <source>
        <dbReference type="Proteomes" id="UP000183982"/>
    </source>
</evidence>
<dbReference type="EMBL" id="FQZQ01000001">
    <property type="protein sequence ID" value="SHI50113.1"/>
    <property type="molecule type" value="Genomic_DNA"/>
</dbReference>
<protein>
    <submittedName>
        <fullName evidence="2">Uncharacterized protein</fullName>
    </submittedName>
</protein>
<feature type="compositionally biased region" description="Basic and acidic residues" evidence="1">
    <location>
        <begin position="40"/>
        <end position="54"/>
    </location>
</feature>
<accession>A0A1M6BNI6</accession>
<reference evidence="3" key="1">
    <citation type="submission" date="2016-11" db="EMBL/GenBank/DDBJ databases">
        <authorList>
            <person name="Varghese N."/>
            <person name="Submissions S."/>
        </authorList>
    </citation>
    <scope>NUCLEOTIDE SEQUENCE [LARGE SCALE GENOMIC DNA]</scope>
    <source>
        <strain evidence="3">DSM 100564</strain>
    </source>
</reference>
<sequence>MQSNSHSNKQKPKPLTRDERLKAALKANMGRRKAQAKARSAQDETTKAGEKDKG</sequence>
<organism evidence="2 3">
    <name type="scientific">Shimia gijangensis</name>
    <dbReference type="NCBI Taxonomy" id="1470563"/>
    <lineage>
        <taxon>Bacteria</taxon>
        <taxon>Pseudomonadati</taxon>
        <taxon>Pseudomonadota</taxon>
        <taxon>Alphaproteobacteria</taxon>
        <taxon>Rhodobacterales</taxon>
        <taxon>Roseobacteraceae</taxon>
    </lineage>
</organism>
<keyword evidence="3" id="KW-1185">Reference proteome</keyword>
<gene>
    <name evidence="2" type="ORF">SAMN05444000_101280</name>
</gene>
<dbReference type="STRING" id="1470563.SAMN05444000_101280"/>
<feature type="region of interest" description="Disordered" evidence="1">
    <location>
        <begin position="1"/>
        <end position="54"/>
    </location>
</feature>